<dbReference type="KEGG" id="tra:Trad_0607"/>
<feature type="transmembrane region" description="Helical" evidence="1">
    <location>
        <begin position="109"/>
        <end position="129"/>
    </location>
</feature>
<feature type="transmembrane region" description="Helical" evidence="1">
    <location>
        <begin position="136"/>
        <end position="155"/>
    </location>
</feature>
<keyword evidence="1" id="KW-0472">Membrane</keyword>
<gene>
    <name evidence="2" type="ordered locus">Trad_0607</name>
</gene>
<evidence type="ECO:0000256" key="1">
    <source>
        <dbReference type="SAM" id="Phobius"/>
    </source>
</evidence>
<proteinExistence type="predicted"/>
<reference evidence="2 3" key="2">
    <citation type="journal article" date="2011" name="Stand. Genomic Sci.">
        <title>Complete genome sequence of Truepera radiovictrix type strain (RQ-24).</title>
        <authorList>
            <person name="Ivanova N."/>
            <person name="Rohde C."/>
            <person name="Munk C."/>
            <person name="Nolan M."/>
            <person name="Lucas S."/>
            <person name="Del Rio T.G."/>
            <person name="Tice H."/>
            <person name="Deshpande S."/>
            <person name="Cheng J.F."/>
            <person name="Tapia R."/>
            <person name="Han C."/>
            <person name="Goodwin L."/>
            <person name="Pitluck S."/>
            <person name="Liolios K."/>
            <person name="Mavromatis K."/>
            <person name="Mikhailova N."/>
            <person name="Pati A."/>
            <person name="Chen A."/>
            <person name="Palaniappan K."/>
            <person name="Land M."/>
            <person name="Hauser L."/>
            <person name="Chang Y.J."/>
            <person name="Jeffries C.D."/>
            <person name="Brambilla E."/>
            <person name="Rohde M."/>
            <person name="Goker M."/>
            <person name="Tindall B.J."/>
            <person name="Woyke T."/>
            <person name="Bristow J."/>
            <person name="Eisen J.A."/>
            <person name="Markowitz V."/>
            <person name="Hugenholtz P."/>
            <person name="Kyrpides N.C."/>
            <person name="Klenk H.P."/>
            <person name="Lapidus A."/>
        </authorList>
    </citation>
    <scope>NUCLEOTIDE SEQUENCE [LARGE SCALE GENOMIC DNA]</scope>
    <source>
        <strain evidence="3">DSM 17093 / CIP 108686 / LMG 22925 / RQ-24</strain>
    </source>
</reference>
<reference evidence="3" key="1">
    <citation type="submission" date="2010-05" db="EMBL/GenBank/DDBJ databases">
        <title>The complete genome of Truepera radiovictris DSM 17093.</title>
        <authorList>
            <consortium name="US DOE Joint Genome Institute (JGI-PGF)"/>
            <person name="Lucas S."/>
            <person name="Copeland A."/>
            <person name="Lapidus A."/>
            <person name="Glavina del Rio T."/>
            <person name="Dalin E."/>
            <person name="Tice H."/>
            <person name="Bruce D."/>
            <person name="Goodwin L."/>
            <person name="Pitluck S."/>
            <person name="Kyrpides N."/>
            <person name="Mavromatis K."/>
            <person name="Ovchinnikova G."/>
            <person name="Munk A.C."/>
            <person name="Detter J.C."/>
            <person name="Han C."/>
            <person name="Tapia R."/>
            <person name="Land M."/>
            <person name="Hauser L."/>
            <person name="Markowitz V."/>
            <person name="Cheng J.-F."/>
            <person name="Hugenholtz P."/>
            <person name="Woyke T."/>
            <person name="Wu D."/>
            <person name="Tindall B."/>
            <person name="Pomrenke H.G."/>
            <person name="Brambilla E."/>
            <person name="Klenk H.-P."/>
            <person name="Eisen J.A."/>
        </authorList>
    </citation>
    <scope>NUCLEOTIDE SEQUENCE [LARGE SCALE GENOMIC DNA]</scope>
    <source>
        <strain evidence="3">DSM 17093 / CIP 108686 / LMG 22925 / RQ-24</strain>
    </source>
</reference>
<feature type="transmembrane region" description="Helical" evidence="1">
    <location>
        <begin position="12"/>
        <end position="33"/>
    </location>
</feature>
<keyword evidence="3" id="KW-1185">Reference proteome</keyword>
<dbReference type="AlphaFoldDB" id="D7CSX6"/>
<keyword evidence="1" id="KW-1133">Transmembrane helix</keyword>
<evidence type="ECO:0000313" key="2">
    <source>
        <dbReference type="EMBL" id="ADI13743.1"/>
    </source>
</evidence>
<feature type="transmembrane region" description="Helical" evidence="1">
    <location>
        <begin position="161"/>
        <end position="181"/>
    </location>
</feature>
<feature type="transmembrane region" description="Helical" evidence="1">
    <location>
        <begin position="84"/>
        <end position="103"/>
    </location>
</feature>
<dbReference type="HOGENOM" id="CLU_1453818_0_0_0"/>
<dbReference type="RefSeq" id="WP_013177123.1">
    <property type="nucleotide sequence ID" value="NC_014221.1"/>
</dbReference>
<dbReference type="EMBL" id="CP002049">
    <property type="protein sequence ID" value="ADI13743.1"/>
    <property type="molecule type" value="Genomic_DNA"/>
</dbReference>
<dbReference type="Proteomes" id="UP000000379">
    <property type="component" value="Chromosome"/>
</dbReference>
<name>D7CSX6_TRURR</name>
<sequence length="186" mass="20211">MWKSTFSDELYYDGVFETTIGVSLLLCALLVLLVELLPTTFRPYVFVPFVVIPSLLFRGAASLQRRLQGAQTTKGGDGQTSNRGGFVIGFSLVFALFVTPFFLLPDAFIVNEGLPIYLGALMGVVFLYNYRGGKRFYVYALLSLASGSVATALPIGRSGGLALLLTVTGSALFGAGLVRLLRYMRR</sequence>
<organism evidence="2 3">
    <name type="scientific">Truepera radiovictrix (strain DSM 17093 / CIP 108686 / LMG 22925 / RQ-24)</name>
    <dbReference type="NCBI Taxonomy" id="649638"/>
    <lineage>
        <taxon>Bacteria</taxon>
        <taxon>Thermotogati</taxon>
        <taxon>Deinococcota</taxon>
        <taxon>Deinococci</taxon>
        <taxon>Trueperales</taxon>
        <taxon>Trueperaceae</taxon>
        <taxon>Truepera</taxon>
    </lineage>
</organism>
<feature type="transmembrane region" description="Helical" evidence="1">
    <location>
        <begin position="45"/>
        <end position="63"/>
    </location>
</feature>
<evidence type="ECO:0000313" key="3">
    <source>
        <dbReference type="Proteomes" id="UP000000379"/>
    </source>
</evidence>
<protein>
    <submittedName>
        <fullName evidence="2">Uncharacterized protein</fullName>
    </submittedName>
</protein>
<keyword evidence="1" id="KW-0812">Transmembrane</keyword>
<accession>D7CSX6</accession>